<proteinExistence type="predicted"/>
<accession>A0A6N3F7K9</accession>
<keyword evidence="1" id="KW-1133">Transmembrane helix</keyword>
<dbReference type="EMBL" id="CACRTV010000057">
    <property type="protein sequence ID" value="VYU48002.1"/>
    <property type="molecule type" value="Genomic_DNA"/>
</dbReference>
<organism evidence="2">
    <name type="scientific">Clostridium paraputrificum</name>
    <dbReference type="NCBI Taxonomy" id="29363"/>
    <lineage>
        <taxon>Bacteria</taxon>
        <taxon>Bacillati</taxon>
        <taxon>Bacillota</taxon>
        <taxon>Clostridia</taxon>
        <taxon>Eubacteriales</taxon>
        <taxon>Clostridiaceae</taxon>
        <taxon>Clostridium</taxon>
    </lineage>
</organism>
<name>A0A6N3F7K9_9CLOT</name>
<dbReference type="RefSeq" id="WP_156561792.1">
    <property type="nucleotide sequence ID" value="NZ_CACRTV010000057.1"/>
</dbReference>
<protein>
    <submittedName>
        <fullName evidence="2">Uncharacterized protein</fullName>
    </submittedName>
</protein>
<reference evidence="2" key="1">
    <citation type="submission" date="2019-11" db="EMBL/GenBank/DDBJ databases">
        <authorList>
            <person name="Feng L."/>
        </authorList>
    </citation>
    <scope>NUCLEOTIDE SEQUENCE</scope>
    <source>
        <strain evidence="2">CParaputrificumLFYP93</strain>
    </source>
</reference>
<sequence>MEISVDDFVYTYNSQRRLKLACLIAIVVVSLGLVVQDLKIIPTLGDMKLMTKILLGVLLLCTALLVNFRKFTRNQLGEKLARFVYREQVSKEEVLKCIHNKKKLKMSFESYLALMNSGKLSIDVKKK</sequence>
<keyword evidence="1" id="KW-0472">Membrane</keyword>
<gene>
    <name evidence="2" type="ORF">CPLFYP93_02427</name>
</gene>
<feature type="transmembrane region" description="Helical" evidence="1">
    <location>
        <begin position="20"/>
        <end position="38"/>
    </location>
</feature>
<evidence type="ECO:0000256" key="1">
    <source>
        <dbReference type="SAM" id="Phobius"/>
    </source>
</evidence>
<evidence type="ECO:0000313" key="2">
    <source>
        <dbReference type="EMBL" id="VYU48002.1"/>
    </source>
</evidence>
<keyword evidence="1" id="KW-0812">Transmembrane</keyword>
<feature type="transmembrane region" description="Helical" evidence="1">
    <location>
        <begin position="50"/>
        <end position="68"/>
    </location>
</feature>
<dbReference type="AlphaFoldDB" id="A0A6N3F7K9"/>